<feature type="region of interest" description="Disordered" evidence="1">
    <location>
        <begin position="1102"/>
        <end position="1148"/>
    </location>
</feature>
<accession>A0A4S2MBR8</accession>
<feature type="compositionally biased region" description="Polar residues" evidence="1">
    <location>
        <begin position="1629"/>
        <end position="1660"/>
    </location>
</feature>
<dbReference type="Proteomes" id="UP000308267">
    <property type="component" value="Unassembled WGS sequence"/>
</dbReference>
<feature type="compositionally biased region" description="Basic and acidic residues" evidence="1">
    <location>
        <begin position="541"/>
        <end position="550"/>
    </location>
</feature>
<feature type="region of interest" description="Disordered" evidence="1">
    <location>
        <begin position="1405"/>
        <end position="1426"/>
    </location>
</feature>
<feature type="compositionally biased region" description="Polar residues" evidence="1">
    <location>
        <begin position="1405"/>
        <end position="1422"/>
    </location>
</feature>
<feature type="region of interest" description="Disordered" evidence="1">
    <location>
        <begin position="224"/>
        <end position="250"/>
    </location>
</feature>
<evidence type="ECO:0000313" key="3">
    <source>
        <dbReference type="Proteomes" id="UP000308267"/>
    </source>
</evidence>
<organism evidence="2 3">
    <name type="scientific">Opisthorchis felineus</name>
    <dbReference type="NCBI Taxonomy" id="147828"/>
    <lineage>
        <taxon>Eukaryota</taxon>
        <taxon>Metazoa</taxon>
        <taxon>Spiralia</taxon>
        <taxon>Lophotrochozoa</taxon>
        <taxon>Platyhelminthes</taxon>
        <taxon>Trematoda</taxon>
        <taxon>Digenea</taxon>
        <taxon>Opisthorchiida</taxon>
        <taxon>Opisthorchiata</taxon>
        <taxon>Opisthorchiidae</taxon>
        <taxon>Opisthorchis</taxon>
    </lineage>
</organism>
<feature type="compositionally biased region" description="Basic and acidic residues" evidence="1">
    <location>
        <begin position="1230"/>
        <end position="1243"/>
    </location>
</feature>
<comment type="caution">
    <text evidence="2">The sequence shown here is derived from an EMBL/GenBank/DDBJ whole genome shotgun (WGS) entry which is preliminary data.</text>
</comment>
<feature type="compositionally biased region" description="Polar residues" evidence="1">
    <location>
        <begin position="1210"/>
        <end position="1219"/>
    </location>
</feature>
<name>A0A4S2MBR8_OPIFE</name>
<sequence length="2536" mass="279280">MDMLPESRTAVDSVYSRMPLSDTRKNASDSYSYKNELLLNVSFNPLRKSEDEGLQDHLEKRITSALSDSEVSKSPTPEFLMGLSTVTEILPPDYQQTVNSLQGFVQPGRYTISMSNLTAMVYGPDKSCLNPVTNIYNGKYTSAEERMGQDCFMAISFTLTFNHRQNPITTDVEYENAVSCTRLTHLTEMVRRYFDESDMHPGAREVLDTLDYCLIFQGDNEDDPGTWCDPPRSPNRDVSSGGNTPHGIGTTISSRITVPSWTENVLQIREANSRSVLVSSELRYSSHWFRTTDYRPETQQLDFSHRAIIVPTLSVKPTTMEENISLKQMYPCVNQHRILLPCVFSVTGYRTGTFNVSSNFEQMKGQLRFNLQGTVYPPLFSSSDPVIVADDSSHMNSLANPSAIGFPFPSSSTPRLILPTYLSETAPDKPLSVQPLQSLVSDVHEFRLTKNLFSKLGKGYCHTECSRPQPYRNNEKGTKTPFLFDFNEIKSLQQRQMSNQAIPAFETPEPSDDETPVHFFVELHNESNEEAGSQKQMFLGRRSDRSERRSRPSSTELPLPKRIIDSIRRTSRIGTLLDVNGSVASGLIPSLLSKQEQHSALTSFTEPVPREGLIHGHRESVSVVNEAQGPENQGHPSSVGLVNVLNLPESEYPLSSHFSKQDVTVGDPVGTNVREGRHAISGGTVNQHEQSETRRSPSLGRRTTFKKRLSSFRRSVNLREMMESCWKADVNDNPVGISDSAQRLISLNETNLVSLHGTDAFLEEPPKCLASIDGKQKESNTGSAEHSSGFPVPILNELGSGARLHDSPDEAALEMPKVHPTILPELPNTASSKDSSKPAVEPHLTSGDQISDEDLKQHNSILASPEDPGAFDYTRTSDTTGDDCDNPTDTSYADTNRVCFLSEGQVSLINQLEVNRISVRTSPLSVQYVPNRPGIWSSFEPTIDNGTPYADSTGPVAHISRPQQSQEKTVPRLVSPLSELWLSGTHSIDSLSAGDIQKAYAQLSVCMLPEQDTVRYDKGEKVTVSRPPSYHVNEFVQKVHKQKARKYDVKEVPVLTKSSRPDGIHGTGERPQLVVTEQSFDQTLLSQQQLVEGNPVPFAVTTGTNRSSFSEDSCKSVLGQPRNKDLHTDPSVIDPAAEPHCERSSKRSHMTFYQIPSIEMEPSISVGESARLPPPGQHPTMSSRCTLATGISDAASDRLNGEEVHDIQPHETQQIQNTSGRKHHHCPNRRLPERRKSGNEDSHSGTCLCEFLTPIFPAIPDGPRENGLTNLIQVEELEVLQRNVTPSKAVEESPQRTMIVGEEELTDCKKVTAESLLPPKTLEAPRDIYIDDHLLNKSDSGSERLKIDENYTYQTPQVYIGKGSDTQQDLRSGSPRSPSSDYHSVHSSDEFKRIDRRLSEQLNSSIEPTMNEQSSQRKSSTIPLLEVSQRTAVHDAIKQSSRSNEETDQVHVVDISSIVTHASFDPETLVEVATNSFTTISVNLETEKSDKVGSQLSGFHCLCQPHRLYTERLRITPVSPKPSEYRSRVNQTHSDYPTTSLNTEMHSEVGHSKSEPVVLDGTGLSTNEKDQGNYVPTKVESPTHPSEMQITALLPASQLLPELVTAGYYFSKADACRAVSTALPENIKQDNPQTKSSNSEPKTFSSADTSRLLSKSSPILTSSTGSTYYTTPPPIQRNVTETMLISGPLGEVLSPTLTSTPSTSCRWKLGLPKTGLKIGADSCEVADSGPMISASREVLCSFQPLFSWNPYPNDKAVVNYPPAYSDPTRATSLETDRCEPLSASPTPKVTNTLPAPRCTCRKSRSLSPGPHVIHSSTVIALNHLHCLHNGCVPFRSSSSQQCPVEQHALDNPGGSVCIHTSIGLNKAPGTCQHPVCCPKFGLHQLVPCEHCQVRKTASSGPGMNGSHGCGTADTAPTRTNDIVALPEKHKQANPVFSATFTVPQTSESPSPKYGFMECKIESGHSSKVAAFSNNWLYDEMNRSELDSPTAVRNDSLGSREALERFSKREAAECTLGMYAGIQKSPNQDQIQVNPNSTIITCREKSRVLSAPAASPMGSGQRFSTHPGVIYSAQEHDTFSHCSNCVEMQLSRGSFPSDQQTLVSLTGGPLAHFSNNYYASEHKQTVYTWMSPHNKDKSCNKSEFLNCDTLSATEDSSETRRPDHSEPSKVKYVNELPLGQCTNKHTSDLPMITSPVVIEPPVGCQQAIPDEQAISANQSSDSTVGVIGKSIKKVQAEQSTDLKQIADQASATSQTDLPEYVSHIEREAVRMMHSRNEPTDQSSPASVDRLTHAVKNPSHLSVNAKAGFGRHSANLPLLPSPVGTIDYLQHFRKLSAASSKSGSEQRASCNTDSSPVPGMWNKSYPSQNGDPMKFANLETVQTETVEFAVPNARCRQKGNENQPEKGCDIKPTISDKALSVQRPVVRSIHSLECGHCRFKTTHSTSDSSFSSVADRGRYTQHEVACVKVDSSASCSRAISASSYSSRRIRSRWPSLARPIHNAHAKMTPKSRNKSLQSSKHMHTCTPVLCQRFNHRLC</sequence>
<dbReference type="EMBL" id="SJOL01002255">
    <property type="protein sequence ID" value="TGZ74000.1"/>
    <property type="molecule type" value="Genomic_DNA"/>
</dbReference>
<feature type="region of interest" description="Disordered" evidence="1">
    <location>
        <begin position="772"/>
        <end position="806"/>
    </location>
</feature>
<feature type="region of interest" description="Disordered" evidence="1">
    <location>
        <begin position="1563"/>
        <end position="1582"/>
    </location>
</feature>
<feature type="region of interest" description="Disordered" evidence="1">
    <location>
        <begin position="822"/>
        <end position="889"/>
    </location>
</feature>
<feature type="region of interest" description="Disordered" evidence="1">
    <location>
        <begin position="2150"/>
        <end position="2170"/>
    </location>
</feature>
<gene>
    <name evidence="2" type="ORF">CRM22_001190</name>
</gene>
<feature type="compositionally biased region" description="Basic and acidic residues" evidence="1">
    <location>
        <begin position="2156"/>
        <end position="2168"/>
    </location>
</feature>
<feature type="region of interest" description="Disordered" evidence="1">
    <location>
        <begin position="1210"/>
        <end position="1243"/>
    </location>
</feature>
<proteinExistence type="predicted"/>
<feature type="region of interest" description="Disordered" evidence="1">
    <location>
        <begin position="526"/>
        <end position="562"/>
    </location>
</feature>
<evidence type="ECO:0000313" key="2">
    <source>
        <dbReference type="EMBL" id="TGZ74000.1"/>
    </source>
</evidence>
<feature type="region of interest" description="Disordered" evidence="1">
    <location>
        <begin position="1624"/>
        <end position="1675"/>
    </location>
</feature>
<feature type="region of interest" description="Disordered" evidence="1">
    <location>
        <begin position="2336"/>
        <end position="2368"/>
    </location>
</feature>
<feature type="region of interest" description="Disordered" evidence="1">
    <location>
        <begin position="1356"/>
        <end position="1393"/>
    </location>
</feature>
<dbReference type="OrthoDB" id="6254858at2759"/>
<protein>
    <submittedName>
        <fullName evidence="2">Uncharacterized protein</fullName>
    </submittedName>
</protein>
<keyword evidence="3" id="KW-1185">Reference proteome</keyword>
<feature type="compositionally biased region" description="Low complexity" evidence="1">
    <location>
        <begin position="1661"/>
        <end position="1670"/>
    </location>
</feature>
<evidence type="ECO:0000256" key="1">
    <source>
        <dbReference type="SAM" id="MobiDB-lite"/>
    </source>
</evidence>
<feature type="compositionally biased region" description="Polar residues" evidence="1">
    <location>
        <begin position="2336"/>
        <end position="2353"/>
    </location>
</feature>
<feature type="region of interest" description="Disordered" evidence="1">
    <location>
        <begin position="679"/>
        <end position="701"/>
    </location>
</feature>
<feature type="compositionally biased region" description="Basic and acidic residues" evidence="1">
    <location>
        <begin position="1383"/>
        <end position="1393"/>
    </location>
</feature>
<feature type="compositionally biased region" description="Polar residues" evidence="1">
    <location>
        <begin position="1102"/>
        <end position="1111"/>
    </location>
</feature>
<feature type="compositionally biased region" description="Polar residues" evidence="1">
    <location>
        <begin position="1364"/>
        <end position="1376"/>
    </location>
</feature>
<reference evidence="2 3" key="1">
    <citation type="journal article" date="2019" name="BMC Genomics">
        <title>New insights from Opisthorchis felineus genome: update on genomics of the epidemiologically important liver flukes.</title>
        <authorList>
            <person name="Ershov N.I."/>
            <person name="Mordvinov V.A."/>
            <person name="Prokhortchouk E.B."/>
            <person name="Pakharukova M.Y."/>
            <person name="Gunbin K.V."/>
            <person name="Ustyantsev K."/>
            <person name="Genaev M.A."/>
            <person name="Blinov A.G."/>
            <person name="Mazur A."/>
            <person name="Boulygina E."/>
            <person name="Tsygankova S."/>
            <person name="Khrameeva E."/>
            <person name="Chekanov N."/>
            <person name="Fan G."/>
            <person name="Xiao A."/>
            <person name="Zhang H."/>
            <person name="Xu X."/>
            <person name="Yang H."/>
            <person name="Solovyev V."/>
            <person name="Lee S.M."/>
            <person name="Liu X."/>
            <person name="Afonnikov D.A."/>
            <person name="Skryabin K.G."/>
        </authorList>
    </citation>
    <scope>NUCLEOTIDE SEQUENCE [LARGE SCALE GENOMIC DNA]</scope>
    <source>
        <strain evidence="2">AK-0245</strain>
        <tissue evidence="2">Whole organism</tissue>
    </source>
</reference>